<protein>
    <submittedName>
        <fullName evidence="1">Uncharacterized protein</fullName>
    </submittedName>
</protein>
<keyword evidence="2" id="KW-1185">Reference proteome</keyword>
<proteinExistence type="predicted"/>
<reference evidence="1 2" key="1">
    <citation type="journal article" date="2018" name="Mol. Biol. Evol.">
        <title>Broad Genomic Sampling Reveals a Smut Pathogenic Ancestry of the Fungal Clade Ustilaginomycotina.</title>
        <authorList>
            <person name="Kijpornyongpan T."/>
            <person name="Mondo S.J."/>
            <person name="Barry K."/>
            <person name="Sandor L."/>
            <person name="Lee J."/>
            <person name="Lipzen A."/>
            <person name="Pangilinan J."/>
            <person name="LaButti K."/>
            <person name="Hainaut M."/>
            <person name="Henrissat B."/>
            <person name="Grigoriev I.V."/>
            <person name="Spatafora J.W."/>
            <person name="Aime M.C."/>
        </authorList>
    </citation>
    <scope>NUCLEOTIDE SEQUENCE [LARGE SCALE GENOMIC DNA]</scope>
    <source>
        <strain evidence="1 2">SA 807</strain>
    </source>
</reference>
<dbReference type="Proteomes" id="UP000245626">
    <property type="component" value="Unassembled WGS sequence"/>
</dbReference>
<organism evidence="1 2">
    <name type="scientific">Violaceomyces palustris</name>
    <dbReference type="NCBI Taxonomy" id="1673888"/>
    <lineage>
        <taxon>Eukaryota</taxon>
        <taxon>Fungi</taxon>
        <taxon>Dikarya</taxon>
        <taxon>Basidiomycota</taxon>
        <taxon>Ustilaginomycotina</taxon>
        <taxon>Ustilaginomycetes</taxon>
        <taxon>Violaceomycetales</taxon>
        <taxon>Violaceomycetaceae</taxon>
        <taxon>Violaceomyces</taxon>
    </lineage>
</organism>
<name>A0ACD0NZF1_9BASI</name>
<accession>A0ACD0NZF1</accession>
<gene>
    <name evidence="1" type="ORF">IE53DRAFT_410372</name>
</gene>
<evidence type="ECO:0000313" key="1">
    <source>
        <dbReference type="EMBL" id="PWN51141.1"/>
    </source>
</evidence>
<sequence length="358" mass="38783">MMIITGQGGGVGISNDYRFDTMTTNAHPNQNLLYHHHGHPTPPSPYHQPAYLGATSYMPSVFRPNSSSHQFLNPLNDHQVYSPIQGSSLQQEPRVHLLESHQLAQQHQRGALQQQQIRRDYHPQGSPESFYSSNRSSRPVTPEGTPGQNLFFSPANAFEGKGIPSPGATPVQLDHFSGGGGAMLHHPYDQFSPSPSSTPCTSIELTSCSSPSRQVPQPPPIYLPPSVLSQSFKRGKEESGFHPIDVPQQSSRLQRVHSQRDGFDRSSITTTAQNVVGNREDGSIQAGFLSEGAYVGTGMGYSHSLVYCDQDPTTIATRNSAITNVDGYDLTLGGGGNQDRITPPPPTQTNTNSTTSLA</sequence>
<evidence type="ECO:0000313" key="2">
    <source>
        <dbReference type="Proteomes" id="UP000245626"/>
    </source>
</evidence>
<dbReference type="EMBL" id="KZ819867">
    <property type="protein sequence ID" value="PWN51141.1"/>
    <property type="molecule type" value="Genomic_DNA"/>
</dbReference>